<reference evidence="1 2" key="1">
    <citation type="journal article" date="2008" name="Biol. Direct">
        <title>Complete genome sequence of the extremely acidophilic methanotroph isolate V4, Methylacidiphilum infernorum, a representative of the bacterial phylum Verrucomicrobia.</title>
        <authorList>
            <person name="Hou S."/>
            <person name="Makarova K.S."/>
            <person name="Saw J.H."/>
            <person name="Senin P."/>
            <person name="Ly B.V."/>
            <person name="Zhou Z."/>
            <person name="Ren Y."/>
            <person name="Wang J."/>
            <person name="Galperin M.Y."/>
            <person name="Omelchenko M.V."/>
            <person name="Wolf Y.I."/>
            <person name="Yutin N."/>
            <person name="Koonin E.V."/>
            <person name="Stott M.B."/>
            <person name="Mountain B.W."/>
            <person name="Crowe M.A."/>
            <person name="Smirnova A.V."/>
            <person name="Dunfield P.F."/>
            <person name="Feng L."/>
            <person name="Wang L."/>
            <person name="Alam M."/>
        </authorList>
    </citation>
    <scope>NUCLEOTIDE SEQUENCE [LARGE SCALE GENOMIC DNA]</scope>
    <source>
        <strain evidence="2">Isolate V4</strain>
    </source>
</reference>
<evidence type="ECO:0000313" key="1">
    <source>
        <dbReference type="EMBL" id="ACD82667.1"/>
    </source>
</evidence>
<dbReference type="HOGENOM" id="CLU_2844837_0_0_0"/>
<proteinExistence type="predicted"/>
<sequence>MIDSSVDDRHLGIGTIRGSRKSHLKGKNKTFFSPKKKLLHSYLQVFFRFKTPSSRLKVLSIPSTF</sequence>
<dbReference type="STRING" id="481448.Minf_0609"/>
<dbReference type="Proteomes" id="UP000009149">
    <property type="component" value="Chromosome"/>
</dbReference>
<accession>B3E006</accession>
<gene>
    <name evidence="1" type="ordered locus">Minf_0609</name>
</gene>
<evidence type="ECO:0000313" key="2">
    <source>
        <dbReference type="Proteomes" id="UP000009149"/>
    </source>
</evidence>
<dbReference type="EMBL" id="CP000975">
    <property type="protein sequence ID" value="ACD82667.1"/>
    <property type="molecule type" value="Genomic_DNA"/>
</dbReference>
<name>B3E006_METI4</name>
<dbReference type="AlphaFoldDB" id="B3E006"/>
<organism evidence="1 2">
    <name type="scientific">Methylacidiphilum infernorum (isolate V4)</name>
    <name type="common">Methylokorus infernorum (strain V4)</name>
    <dbReference type="NCBI Taxonomy" id="481448"/>
    <lineage>
        <taxon>Bacteria</taxon>
        <taxon>Pseudomonadati</taxon>
        <taxon>Verrucomicrobiota</taxon>
        <taxon>Methylacidiphilae</taxon>
        <taxon>Methylacidiphilales</taxon>
        <taxon>Methylacidiphilaceae</taxon>
        <taxon>Methylacidiphilum (ex Ratnadevi et al. 2023)</taxon>
    </lineage>
</organism>
<protein>
    <submittedName>
        <fullName evidence="1">Uncharacterized protein</fullName>
    </submittedName>
</protein>
<dbReference type="KEGG" id="min:Minf_0609"/>